<accession>A0A1M5ZMG2</accession>
<keyword evidence="4" id="KW-1185">Reference proteome</keyword>
<evidence type="ECO:0000256" key="1">
    <source>
        <dbReference type="SAM" id="MobiDB-lite"/>
    </source>
</evidence>
<feature type="region of interest" description="Disordered" evidence="1">
    <location>
        <begin position="1"/>
        <end position="35"/>
    </location>
</feature>
<protein>
    <submittedName>
        <fullName evidence="3">Uncharacterized protein</fullName>
    </submittedName>
</protein>
<feature type="transmembrane region" description="Helical" evidence="2">
    <location>
        <begin position="52"/>
        <end position="68"/>
    </location>
</feature>
<organism evidence="3 4">
    <name type="scientific">Vibrio aerogenes CECT 7868</name>
    <dbReference type="NCBI Taxonomy" id="1216006"/>
    <lineage>
        <taxon>Bacteria</taxon>
        <taxon>Pseudomonadati</taxon>
        <taxon>Pseudomonadota</taxon>
        <taxon>Gammaproteobacteria</taxon>
        <taxon>Vibrionales</taxon>
        <taxon>Vibrionaceae</taxon>
        <taxon>Vibrio</taxon>
    </lineage>
</organism>
<feature type="compositionally biased region" description="Low complexity" evidence="1">
    <location>
        <begin position="18"/>
        <end position="31"/>
    </location>
</feature>
<dbReference type="AlphaFoldDB" id="A0A1M5ZMG2"/>
<dbReference type="RefSeq" id="WP_073604554.1">
    <property type="nucleotide sequence ID" value="NZ_FQXZ01000032.1"/>
</dbReference>
<name>A0A1M5ZMG2_9VIBR</name>
<evidence type="ECO:0000313" key="3">
    <source>
        <dbReference type="EMBL" id="SHI25328.1"/>
    </source>
</evidence>
<keyword evidence="2" id="KW-1133">Transmembrane helix</keyword>
<dbReference type="EMBL" id="FQXZ01000032">
    <property type="protein sequence ID" value="SHI25328.1"/>
    <property type="molecule type" value="Genomic_DNA"/>
</dbReference>
<keyword evidence="2" id="KW-0812">Transmembrane</keyword>
<keyword evidence="2" id="KW-0472">Membrane</keyword>
<feature type="compositionally biased region" description="Gly residues" evidence="1">
    <location>
        <begin position="1"/>
        <end position="10"/>
    </location>
</feature>
<reference evidence="3 4" key="1">
    <citation type="submission" date="2016-11" db="EMBL/GenBank/DDBJ databases">
        <authorList>
            <person name="Jaros S."/>
            <person name="Januszkiewicz K."/>
            <person name="Wedrychowicz H."/>
        </authorList>
    </citation>
    <scope>NUCLEOTIDE SEQUENCE [LARGE SCALE GENOMIC DNA]</scope>
    <source>
        <strain evidence="3 4">CECT 7868</strain>
    </source>
</reference>
<dbReference type="OrthoDB" id="5901199at2"/>
<evidence type="ECO:0000256" key="2">
    <source>
        <dbReference type="SAM" id="Phobius"/>
    </source>
</evidence>
<dbReference type="STRING" id="1216006.VA7868_02931"/>
<proteinExistence type="predicted"/>
<dbReference type="Proteomes" id="UP000184608">
    <property type="component" value="Unassembled WGS sequence"/>
</dbReference>
<evidence type="ECO:0000313" key="4">
    <source>
        <dbReference type="Proteomes" id="UP000184608"/>
    </source>
</evidence>
<gene>
    <name evidence="3" type="ORF">VA7868_02931</name>
</gene>
<sequence length="70" mass="6992">MIPSFGGGLTNSGSMPISASGGTAGPSSAKGQNDIGGIKNGSINFGSNGPGTWLPWIVVAVGVTWWVMKK</sequence>